<keyword evidence="2" id="KW-0342">GTP-binding</keyword>
<name>A0A382SEA2_9ZZZZ</name>
<evidence type="ECO:0000256" key="2">
    <source>
        <dbReference type="ARBA" id="ARBA00023134"/>
    </source>
</evidence>
<dbReference type="PANTHER" id="PTHR43261">
    <property type="entry name" value="TRANSLATION ELONGATION FACTOR G-RELATED"/>
    <property type="match status" value="1"/>
</dbReference>
<dbReference type="SUPFAM" id="SSF52540">
    <property type="entry name" value="P-loop containing nucleoside triphosphate hydrolases"/>
    <property type="match status" value="1"/>
</dbReference>
<dbReference type="EMBL" id="UINC01127842">
    <property type="protein sequence ID" value="SVD07231.1"/>
    <property type="molecule type" value="Genomic_DNA"/>
</dbReference>
<evidence type="ECO:0000313" key="4">
    <source>
        <dbReference type="EMBL" id="SVD07231.1"/>
    </source>
</evidence>
<dbReference type="GO" id="GO:0003924">
    <property type="term" value="F:GTPase activity"/>
    <property type="evidence" value="ECO:0007669"/>
    <property type="project" value="InterPro"/>
</dbReference>
<dbReference type="Gene3D" id="3.40.50.300">
    <property type="entry name" value="P-loop containing nucleotide triphosphate hydrolases"/>
    <property type="match status" value="1"/>
</dbReference>
<dbReference type="InterPro" id="IPR000795">
    <property type="entry name" value="T_Tr_GTP-bd_dom"/>
</dbReference>
<dbReference type="Pfam" id="PF00009">
    <property type="entry name" value="GTP_EFTU"/>
    <property type="match status" value="1"/>
</dbReference>
<gene>
    <name evidence="4" type="ORF">METZ01_LOCUS360085</name>
</gene>
<dbReference type="GO" id="GO:0032790">
    <property type="term" value="P:ribosome disassembly"/>
    <property type="evidence" value="ECO:0007669"/>
    <property type="project" value="TreeGrafter"/>
</dbReference>
<dbReference type="GO" id="GO:0005525">
    <property type="term" value="F:GTP binding"/>
    <property type="evidence" value="ECO:0007669"/>
    <property type="project" value="UniProtKB-KW"/>
</dbReference>
<proteinExistence type="predicted"/>
<dbReference type="AlphaFoldDB" id="A0A382SEA2"/>
<reference evidence="4" key="1">
    <citation type="submission" date="2018-05" db="EMBL/GenBank/DDBJ databases">
        <authorList>
            <person name="Lanie J.A."/>
            <person name="Ng W.-L."/>
            <person name="Kazmierczak K.M."/>
            <person name="Andrzejewski T.M."/>
            <person name="Davidsen T.M."/>
            <person name="Wayne K.J."/>
            <person name="Tettelin H."/>
            <person name="Glass J.I."/>
            <person name="Rusch D."/>
            <person name="Podicherti R."/>
            <person name="Tsui H.-C.T."/>
            <person name="Winkler M.E."/>
        </authorList>
    </citation>
    <scope>NUCLEOTIDE SEQUENCE</scope>
</reference>
<accession>A0A382SEA2</accession>
<sequence length="69" mass="7121">MASSASVTETADIRNVVVFGHGGCGKTSLVDSMCYVAGNTNRKGDIDKGSALTDFTPEETAHKSSINLG</sequence>
<keyword evidence="1" id="KW-0547">Nucleotide-binding</keyword>
<feature type="domain" description="Tr-type G" evidence="3">
    <location>
        <begin position="12"/>
        <end position="67"/>
    </location>
</feature>
<evidence type="ECO:0000256" key="1">
    <source>
        <dbReference type="ARBA" id="ARBA00022741"/>
    </source>
</evidence>
<evidence type="ECO:0000259" key="3">
    <source>
        <dbReference type="Pfam" id="PF00009"/>
    </source>
</evidence>
<protein>
    <recommendedName>
        <fullName evidence="3">Tr-type G domain-containing protein</fullName>
    </recommendedName>
</protein>
<dbReference type="InterPro" id="IPR027417">
    <property type="entry name" value="P-loop_NTPase"/>
</dbReference>
<organism evidence="4">
    <name type="scientific">marine metagenome</name>
    <dbReference type="NCBI Taxonomy" id="408172"/>
    <lineage>
        <taxon>unclassified sequences</taxon>
        <taxon>metagenomes</taxon>
        <taxon>ecological metagenomes</taxon>
    </lineage>
</organism>
<feature type="non-terminal residue" evidence="4">
    <location>
        <position position="69"/>
    </location>
</feature>
<dbReference type="PANTHER" id="PTHR43261:SF6">
    <property type="entry name" value="ELONGATION FACTOR G-LIKE PROTEIN"/>
    <property type="match status" value="1"/>
</dbReference>